<feature type="chain" id="PRO_5029556276" evidence="2">
    <location>
        <begin position="22"/>
        <end position="530"/>
    </location>
</feature>
<feature type="compositionally biased region" description="Low complexity" evidence="1">
    <location>
        <begin position="492"/>
        <end position="502"/>
    </location>
</feature>
<feature type="compositionally biased region" description="Gly residues" evidence="1">
    <location>
        <begin position="521"/>
        <end position="530"/>
    </location>
</feature>
<feature type="region of interest" description="Disordered" evidence="1">
    <location>
        <begin position="298"/>
        <end position="358"/>
    </location>
</feature>
<evidence type="ECO:0000313" key="4">
    <source>
        <dbReference type="Proteomes" id="UP000570595"/>
    </source>
</evidence>
<feature type="compositionally biased region" description="Basic and acidic residues" evidence="1">
    <location>
        <begin position="410"/>
        <end position="421"/>
    </location>
</feature>
<dbReference type="Proteomes" id="UP000570595">
    <property type="component" value="Unassembled WGS sequence"/>
</dbReference>
<feature type="region of interest" description="Disordered" evidence="1">
    <location>
        <begin position="238"/>
        <end position="259"/>
    </location>
</feature>
<evidence type="ECO:0000313" key="3">
    <source>
        <dbReference type="EMBL" id="KAF4653657.1"/>
    </source>
</evidence>
<accession>A0A7J6L3B1</accession>
<sequence length="530" mass="56810">VSTALLYLLIFTASPKTPTAAFIILIQQREDITQPQEEVAAGSSSCSSSVQATANVRLHEPVSAVYGAYRQYDGSSGNSYTYTSQTAFKATTGAMRSTAVILLMGTYSEELCLSAKQAILMVPGVLAVTTQQVTWARKQKAYATVSLVRGLNSAMQNALLRTLEEAGIQGLVIAEDTLKELIISSANDGSSSSRNQDQQQGEDDHHEAVTVIEAAATIPEGTVSAAVASRQAAMREYSVSTDSVVSGTRRRSLAESHARKSEMAVLIMGNFLRVSVLGQESPEGGVERAKEALQLELPHLQSGSSAPTVTSIDHDSDKSRSLSSRSDKENDVSGNSSAIPEIDRAKVEPSPTLPSYDCQWVPLADLPLRDRLGSSGRRRKGSGDASPSSPAYIDNEDRAKDAVGRWLSDSPDRCSDGDKSITHRRGSFDSSLSDDDEDDDGAYLDEYGDPTKQNSNAQMQFFNQAAMSFGYTRALGMHEKFAGVVTLHTGEEQPSATAAESESSSKGEENAPDSKHYYGGSWFGGWLGNN</sequence>
<dbReference type="EMBL" id="JABAHT010000601">
    <property type="protein sequence ID" value="KAF4653657.1"/>
    <property type="molecule type" value="Genomic_DNA"/>
</dbReference>
<feature type="compositionally biased region" description="Polar residues" evidence="1">
    <location>
        <begin position="301"/>
        <end position="311"/>
    </location>
</feature>
<feature type="region of interest" description="Disordered" evidence="1">
    <location>
        <begin position="371"/>
        <end position="454"/>
    </location>
</feature>
<feature type="compositionally biased region" description="Acidic residues" evidence="1">
    <location>
        <begin position="432"/>
        <end position="448"/>
    </location>
</feature>
<feature type="compositionally biased region" description="Basic and acidic residues" evidence="1">
    <location>
        <begin position="312"/>
        <end position="331"/>
    </location>
</feature>
<dbReference type="OrthoDB" id="444707at2759"/>
<proteinExistence type="predicted"/>
<dbReference type="AlphaFoldDB" id="A0A7J6L3B1"/>
<gene>
    <name evidence="3" type="ORF">FOZ61_008849</name>
</gene>
<feature type="region of interest" description="Disordered" evidence="1">
    <location>
        <begin position="185"/>
        <end position="206"/>
    </location>
</feature>
<organism evidence="3 4">
    <name type="scientific">Perkinsus olseni</name>
    <name type="common">Perkinsus atlanticus</name>
    <dbReference type="NCBI Taxonomy" id="32597"/>
    <lineage>
        <taxon>Eukaryota</taxon>
        <taxon>Sar</taxon>
        <taxon>Alveolata</taxon>
        <taxon>Perkinsozoa</taxon>
        <taxon>Perkinsea</taxon>
        <taxon>Perkinsida</taxon>
        <taxon>Perkinsidae</taxon>
        <taxon>Perkinsus</taxon>
    </lineage>
</organism>
<keyword evidence="2" id="KW-0732">Signal</keyword>
<name>A0A7J6L3B1_PEROL</name>
<feature type="non-terminal residue" evidence="3">
    <location>
        <position position="530"/>
    </location>
</feature>
<feature type="region of interest" description="Disordered" evidence="1">
    <location>
        <begin position="487"/>
        <end position="530"/>
    </location>
</feature>
<feature type="signal peptide" evidence="2">
    <location>
        <begin position="1"/>
        <end position="21"/>
    </location>
</feature>
<comment type="caution">
    <text evidence="3">The sequence shown here is derived from an EMBL/GenBank/DDBJ whole genome shotgun (WGS) entry which is preliminary data.</text>
</comment>
<feature type="compositionally biased region" description="Low complexity" evidence="1">
    <location>
        <begin position="185"/>
        <end position="199"/>
    </location>
</feature>
<feature type="compositionally biased region" description="Basic and acidic residues" evidence="1">
    <location>
        <begin position="503"/>
        <end position="516"/>
    </location>
</feature>
<evidence type="ECO:0000256" key="2">
    <source>
        <dbReference type="SAM" id="SignalP"/>
    </source>
</evidence>
<evidence type="ECO:0000256" key="1">
    <source>
        <dbReference type="SAM" id="MobiDB-lite"/>
    </source>
</evidence>
<reference evidence="3 4" key="1">
    <citation type="submission" date="2020-04" db="EMBL/GenBank/DDBJ databases">
        <title>Perkinsus olseni comparative genomics.</title>
        <authorList>
            <person name="Bogema D.R."/>
        </authorList>
    </citation>
    <scope>NUCLEOTIDE SEQUENCE [LARGE SCALE GENOMIC DNA]</scope>
    <source>
        <strain evidence="3">ATCC PRA-179</strain>
    </source>
</reference>
<protein>
    <submittedName>
        <fullName evidence="3">Uncharacterized protein</fullName>
    </submittedName>
</protein>